<dbReference type="GO" id="GO:0046872">
    <property type="term" value="F:metal ion binding"/>
    <property type="evidence" value="ECO:0007669"/>
    <property type="project" value="UniProtKB-KW"/>
</dbReference>
<organism evidence="4 5">
    <name type="scientific">Pseudomonas brassicae</name>
    <dbReference type="NCBI Taxonomy" id="2708063"/>
    <lineage>
        <taxon>Bacteria</taxon>
        <taxon>Pseudomonadati</taxon>
        <taxon>Pseudomonadota</taxon>
        <taxon>Gammaproteobacteria</taxon>
        <taxon>Pseudomonadales</taxon>
        <taxon>Pseudomonadaceae</taxon>
        <taxon>Pseudomonas</taxon>
    </lineage>
</organism>
<proteinExistence type="predicted"/>
<evidence type="ECO:0000256" key="2">
    <source>
        <dbReference type="SAM" id="MobiDB-lite"/>
    </source>
</evidence>
<evidence type="ECO:0000313" key="5">
    <source>
        <dbReference type="Proteomes" id="UP000480410"/>
    </source>
</evidence>
<feature type="region of interest" description="Disordered" evidence="2">
    <location>
        <begin position="133"/>
        <end position="164"/>
    </location>
</feature>
<dbReference type="InterPro" id="IPR011249">
    <property type="entry name" value="Metalloenz_LuxS/M16"/>
</dbReference>
<dbReference type="EMBL" id="JAAHBV010000429">
    <property type="protein sequence ID" value="NER61430.1"/>
    <property type="molecule type" value="Genomic_DNA"/>
</dbReference>
<dbReference type="Proteomes" id="UP000480410">
    <property type="component" value="Unassembled WGS sequence"/>
</dbReference>
<dbReference type="Pfam" id="PF22456">
    <property type="entry name" value="PqqF-like_C_4"/>
    <property type="match status" value="1"/>
</dbReference>
<dbReference type="InterPro" id="IPR054734">
    <property type="entry name" value="PqqF-like_C_4"/>
</dbReference>
<reference evidence="4 5" key="1">
    <citation type="submission" date="2020-02" db="EMBL/GenBank/DDBJ databases">
        <title>Broccoli isolated Pseudomonas sp.</title>
        <authorList>
            <person name="Fujikawa T."/>
            <person name="Sawada H."/>
        </authorList>
    </citation>
    <scope>NUCLEOTIDE SEQUENCE [LARGE SCALE GENOMIC DNA]</scope>
    <source>
        <strain evidence="4 5">MAFF212428</strain>
    </source>
</reference>
<sequence>MSTCRREHALLVFCPAPEGAEAVYRLLAHRLQGPFYQRLRVELQLGYAVFSALRQVHGVTGILLGVQSPSASPASILGHMRSLLCDFSHAQADDADARQALAAQFHETDMSNADVAEWGLADVLVRCAKPQPEHLAGRDTGGRTPRTRTRRHARAGQRAVPGQHAARQPIVTCGAITFHARLTIRSNIFSKMALPGPL</sequence>
<dbReference type="Gene3D" id="3.30.830.10">
    <property type="entry name" value="Metalloenzyme, LuxS/M16 peptidase-like"/>
    <property type="match status" value="1"/>
</dbReference>
<evidence type="ECO:0000313" key="4">
    <source>
        <dbReference type="EMBL" id="NER61430.1"/>
    </source>
</evidence>
<name>A0A6M0D582_9PSED</name>
<feature type="domain" description="Coenzyme PQQ synthesis protein F-like C-terminal lobe" evidence="3">
    <location>
        <begin position="26"/>
        <end position="117"/>
    </location>
</feature>
<comment type="caution">
    <text evidence="4">The sequence shown here is derived from an EMBL/GenBank/DDBJ whole genome shotgun (WGS) entry which is preliminary data.</text>
</comment>
<protein>
    <recommendedName>
        <fullName evidence="3">Coenzyme PQQ synthesis protein F-like C-terminal lobe domain-containing protein</fullName>
    </recommendedName>
</protein>
<dbReference type="SUPFAM" id="SSF63411">
    <property type="entry name" value="LuxS/MPP-like metallohydrolase"/>
    <property type="match status" value="1"/>
</dbReference>
<keyword evidence="1" id="KW-0479">Metal-binding</keyword>
<accession>A0A6M0D582</accession>
<evidence type="ECO:0000259" key="3">
    <source>
        <dbReference type="Pfam" id="PF22456"/>
    </source>
</evidence>
<evidence type="ECO:0000256" key="1">
    <source>
        <dbReference type="ARBA" id="ARBA00022723"/>
    </source>
</evidence>
<dbReference type="AlphaFoldDB" id="A0A6M0D582"/>
<gene>
    <name evidence="4" type="ORF">G3435_18620</name>
</gene>
<feature type="compositionally biased region" description="Basic residues" evidence="2">
    <location>
        <begin position="145"/>
        <end position="155"/>
    </location>
</feature>